<dbReference type="InterPro" id="IPR011006">
    <property type="entry name" value="CheY-like_superfamily"/>
</dbReference>
<gene>
    <name evidence="1" type="ORF">TU86_07540</name>
</gene>
<dbReference type="STRING" id="1608994.TU86_07540"/>
<dbReference type="PATRIC" id="fig|1608994.3.peg.2112"/>
<sequence length="111" mass="12140">MPTKSLRILIADAERTEALKIEKALNGLGYYRIAPLERVEALLGLCDAEVDAFDVLLISQDLANAAGLDQAQLRTDHSQFRHVHIYTHAALLAGEIETLMKSVDVSAQAPD</sequence>
<evidence type="ECO:0000313" key="1">
    <source>
        <dbReference type="EMBL" id="KMN15130.1"/>
    </source>
</evidence>
<comment type="caution">
    <text evidence="1">The sequence shown here is derived from an EMBL/GenBank/DDBJ whole genome shotgun (WGS) entry which is preliminary data.</text>
</comment>
<accession>A0A0J6IKL8</accession>
<organism evidence="1 2">
    <name type="scientific">Pseudomonas weihenstephanensis</name>
    <dbReference type="NCBI Taxonomy" id="1608994"/>
    <lineage>
        <taxon>Bacteria</taxon>
        <taxon>Pseudomonadati</taxon>
        <taxon>Pseudomonadota</taxon>
        <taxon>Gammaproteobacteria</taxon>
        <taxon>Pseudomonadales</taxon>
        <taxon>Pseudomonadaceae</taxon>
        <taxon>Pseudomonas</taxon>
    </lineage>
</organism>
<dbReference type="AlphaFoldDB" id="A0A0J6J4B8"/>
<accession>A0A0J6J4B8</accession>
<dbReference type="Proteomes" id="UP000036325">
    <property type="component" value="Unassembled WGS sequence"/>
</dbReference>
<proteinExistence type="predicted"/>
<dbReference type="SUPFAM" id="SSF52172">
    <property type="entry name" value="CheY-like"/>
    <property type="match status" value="1"/>
</dbReference>
<reference evidence="1 2" key="1">
    <citation type="submission" date="2015-02" db="EMBL/GenBank/DDBJ databases">
        <title>Pseudomonas helleri sp. nov. and Pseudomonas weihenstephanensis sp. nov., isolated from raw cows milk.</title>
        <authorList>
            <person name="von Neubeck M."/>
            <person name="Huptas C."/>
            <person name="Wenning M."/>
            <person name="Scherer S."/>
        </authorList>
    </citation>
    <scope>NUCLEOTIDE SEQUENCE [LARGE SCALE GENOMIC DNA]</scope>
    <source>
        <strain evidence="1 2">DSM 29166</strain>
    </source>
</reference>
<dbReference type="OrthoDB" id="7028668at2"/>
<dbReference type="RefSeq" id="WP_048363658.1">
    <property type="nucleotide sequence ID" value="NZ_JAAEBV010000005.1"/>
</dbReference>
<evidence type="ECO:0000313" key="2">
    <source>
        <dbReference type="Proteomes" id="UP000036325"/>
    </source>
</evidence>
<name>A0A0J6J4B8_9PSED</name>
<dbReference type="EMBL" id="JYLF01000002">
    <property type="protein sequence ID" value="KMN15130.1"/>
    <property type="molecule type" value="Genomic_DNA"/>
</dbReference>
<protein>
    <submittedName>
        <fullName evidence="1">Uncharacterized protein</fullName>
    </submittedName>
</protein>